<feature type="transmembrane region" description="Helical" evidence="5">
    <location>
        <begin position="116"/>
        <end position="140"/>
    </location>
</feature>
<evidence type="ECO:0000256" key="3">
    <source>
        <dbReference type="ARBA" id="ARBA00022989"/>
    </source>
</evidence>
<comment type="subcellular location">
    <subcellularLocation>
        <location evidence="1">Membrane</location>
        <topology evidence="1">Multi-pass membrane protein</topology>
    </subcellularLocation>
</comment>
<dbReference type="InterPro" id="IPR003825">
    <property type="entry name" value="Colicin-V_CvpA"/>
</dbReference>
<dbReference type="Pfam" id="PF02674">
    <property type="entry name" value="Colicin_V"/>
    <property type="match status" value="1"/>
</dbReference>
<evidence type="ECO:0000256" key="5">
    <source>
        <dbReference type="SAM" id="Phobius"/>
    </source>
</evidence>
<reference evidence="6 7" key="1">
    <citation type="submission" date="2023-04" db="EMBL/GenBank/DDBJ databases">
        <title>Ectobacillus antri isolated from activated sludge.</title>
        <authorList>
            <person name="Yan P."/>
            <person name="Liu X."/>
        </authorList>
    </citation>
    <scope>NUCLEOTIDE SEQUENCE [LARGE SCALE GENOMIC DNA]</scope>
    <source>
        <strain evidence="6 7">C18H</strain>
    </source>
</reference>
<dbReference type="Proteomes" id="UP001218246">
    <property type="component" value="Unassembled WGS sequence"/>
</dbReference>
<comment type="caution">
    <text evidence="6">The sequence shown here is derived from an EMBL/GenBank/DDBJ whole genome shotgun (WGS) entry which is preliminary data.</text>
</comment>
<evidence type="ECO:0000256" key="4">
    <source>
        <dbReference type="ARBA" id="ARBA00023136"/>
    </source>
</evidence>
<evidence type="ECO:0000256" key="1">
    <source>
        <dbReference type="ARBA" id="ARBA00004141"/>
    </source>
</evidence>
<name>A0ABT6H2I6_9BACI</name>
<sequence length="177" mass="19463">MIDLLIIALLLLGFIVGLKRGLILQAVRLIGFIAAYFVAYMYCDDVAPMLREVIPYPLTTAAPIWLEEGGVEEVFYRGIAFVILFFVTKISLSLIGHLLNMFAQIPVLKQANALGGAVLGVVEIYIVLFVLILIGTLLPIQEVQASIQQSALCQIIADNTPVLSDKVKELWAYGDRV</sequence>
<keyword evidence="4 5" id="KW-0472">Membrane</keyword>
<dbReference type="PANTHER" id="PTHR37306">
    <property type="entry name" value="COLICIN V PRODUCTION PROTEIN"/>
    <property type="match status" value="1"/>
</dbReference>
<evidence type="ECO:0000313" key="7">
    <source>
        <dbReference type="Proteomes" id="UP001218246"/>
    </source>
</evidence>
<gene>
    <name evidence="6" type="ORF">P6P90_06440</name>
</gene>
<accession>A0ABT6H2I6</accession>
<dbReference type="RefSeq" id="WP_124564275.1">
    <property type="nucleotide sequence ID" value="NZ_JARRRY010000002.1"/>
</dbReference>
<feature type="transmembrane region" description="Helical" evidence="5">
    <location>
        <begin position="74"/>
        <end position="96"/>
    </location>
</feature>
<keyword evidence="7" id="KW-1185">Reference proteome</keyword>
<feature type="transmembrane region" description="Helical" evidence="5">
    <location>
        <begin position="27"/>
        <end position="43"/>
    </location>
</feature>
<proteinExistence type="predicted"/>
<dbReference type="PANTHER" id="PTHR37306:SF1">
    <property type="entry name" value="COLICIN V PRODUCTION PROTEIN"/>
    <property type="match status" value="1"/>
</dbReference>
<evidence type="ECO:0000256" key="2">
    <source>
        <dbReference type="ARBA" id="ARBA00022692"/>
    </source>
</evidence>
<dbReference type="EMBL" id="JARULN010000003">
    <property type="protein sequence ID" value="MDG5753614.1"/>
    <property type="molecule type" value="Genomic_DNA"/>
</dbReference>
<keyword evidence="3 5" id="KW-1133">Transmembrane helix</keyword>
<protein>
    <submittedName>
        <fullName evidence="6">CvpA family protein</fullName>
    </submittedName>
</protein>
<keyword evidence="2 5" id="KW-0812">Transmembrane</keyword>
<evidence type="ECO:0000313" key="6">
    <source>
        <dbReference type="EMBL" id="MDG5753614.1"/>
    </source>
</evidence>
<organism evidence="6 7">
    <name type="scientific">Ectobacillus antri</name>
    <dbReference type="NCBI Taxonomy" id="2486280"/>
    <lineage>
        <taxon>Bacteria</taxon>
        <taxon>Bacillati</taxon>
        <taxon>Bacillota</taxon>
        <taxon>Bacilli</taxon>
        <taxon>Bacillales</taxon>
        <taxon>Bacillaceae</taxon>
        <taxon>Ectobacillus</taxon>
    </lineage>
</organism>